<feature type="domain" description="SUF system FeS cluster assembly SufBD N-terminal" evidence="3">
    <location>
        <begin position="136"/>
        <end position="198"/>
    </location>
</feature>
<dbReference type="Proteomes" id="UP000235682">
    <property type="component" value="Unassembled WGS sequence"/>
</dbReference>
<dbReference type="InterPro" id="IPR010231">
    <property type="entry name" value="SUF_FeS_clus_asmbl_SufB"/>
</dbReference>
<dbReference type="InterPro" id="IPR045595">
    <property type="entry name" value="SufBD_N"/>
</dbReference>
<dbReference type="PANTHER" id="PTHR30508">
    <property type="entry name" value="FES CLUSTER ASSEMBLY PROTEIN SUF"/>
    <property type="match status" value="1"/>
</dbReference>
<organism evidence="4 5">
    <name type="scientific">Dolosicoccus paucivorans</name>
    <dbReference type="NCBI Taxonomy" id="84521"/>
    <lineage>
        <taxon>Bacteria</taxon>
        <taxon>Bacillati</taxon>
        <taxon>Bacillota</taxon>
        <taxon>Bacilli</taxon>
        <taxon>Lactobacillales</taxon>
        <taxon>Aerococcaceae</taxon>
        <taxon>Dolosicoccus</taxon>
    </lineage>
</organism>
<dbReference type="Pfam" id="PF19295">
    <property type="entry name" value="SufBD_N"/>
    <property type="match status" value="1"/>
</dbReference>
<keyword evidence="5" id="KW-1185">Reference proteome</keyword>
<evidence type="ECO:0000259" key="3">
    <source>
        <dbReference type="Pfam" id="PF19295"/>
    </source>
</evidence>
<protein>
    <submittedName>
        <fullName evidence="4">Fe-S cluster assembly protein SufB</fullName>
    </submittedName>
</protein>
<dbReference type="InterPro" id="IPR000825">
    <property type="entry name" value="SUF_FeS_clus_asmbl_SufBD_core"/>
</dbReference>
<comment type="similarity">
    <text evidence="1">Belongs to the iron-sulfur cluster assembly SufBD family.</text>
</comment>
<dbReference type="AlphaFoldDB" id="A0A1G8MEH4"/>
<sequence length="464" mass="52295">MKELPISEEYEYGFSTPTKLKHDFGKGLDEEKVRRISELKGEPEWMTEHRVKAYRSFASKPLPTWGPDLSGIKFDEITYYRSAADRPVRDWDEVPEEIKETFERLGVPEAERKFLAGASAQFESEIVYSNMVEELEKQGVIFTDPGTALKEHPEIFKKYFNKTVPIGDNKFADLNNAVWSGGTFIYVPKNVEVKIPLQAYFRMNDPAMGQFERTLIIVDDGASLNYVEGCTAPVWAADSLHAAIVEIFVGKGASCRYTTIQNWSKNVYNLVTQRAVVEEDGTMEWIDGNIGSGTNMKYPATLLVGERAKGINLNIALATDDQVQDTGAKMHHRAPNTFSSIVSKTIGKGTGEVNYRGEVIFGKESSGSRSIVECDTIIFDEESVTDTYPYNEIHTNDVVLEHEARVSRVSQEQLFYLMSRGIDELQALSMIVMGFVEPFTRELPMVYAVELNRLITWEMEGSLG</sequence>
<dbReference type="EMBL" id="PNHE01000001">
    <property type="protein sequence ID" value="PMC59162.1"/>
    <property type="molecule type" value="Genomic_DNA"/>
</dbReference>
<accession>A0A1G8MEH4</accession>
<dbReference type="NCBIfam" id="TIGR01980">
    <property type="entry name" value="sufB"/>
    <property type="match status" value="1"/>
</dbReference>
<comment type="caution">
    <text evidence="4">The sequence shown here is derived from an EMBL/GenBank/DDBJ whole genome shotgun (WGS) entry which is preliminary data.</text>
</comment>
<evidence type="ECO:0000259" key="2">
    <source>
        <dbReference type="Pfam" id="PF01458"/>
    </source>
</evidence>
<dbReference type="PANTHER" id="PTHR30508:SF1">
    <property type="entry name" value="UPF0051 PROTEIN ABCI8, CHLOROPLASTIC-RELATED"/>
    <property type="match status" value="1"/>
</dbReference>
<dbReference type="InterPro" id="IPR055346">
    <property type="entry name" value="Fe-S_cluster_assembly_SufBD"/>
</dbReference>
<gene>
    <name evidence="4" type="primary">sufB</name>
    <name evidence="4" type="ORF">CJ205_00190</name>
</gene>
<dbReference type="Pfam" id="PF01458">
    <property type="entry name" value="SUFBD_core"/>
    <property type="match status" value="1"/>
</dbReference>
<evidence type="ECO:0000256" key="1">
    <source>
        <dbReference type="ARBA" id="ARBA00043967"/>
    </source>
</evidence>
<dbReference type="OrthoDB" id="9803529at2"/>
<dbReference type="RefSeq" id="WP_092085675.1">
    <property type="nucleotide sequence ID" value="NZ_FNEL01000031.1"/>
</dbReference>
<reference evidence="4 5" key="1">
    <citation type="submission" date="2017-09" db="EMBL/GenBank/DDBJ databases">
        <title>Bacterial strain isolated from the female urinary microbiota.</title>
        <authorList>
            <person name="Thomas-White K."/>
            <person name="Kumar N."/>
            <person name="Forster S."/>
            <person name="Putonti C."/>
            <person name="Lawley T."/>
            <person name="Wolfe A.J."/>
        </authorList>
    </citation>
    <scope>NUCLEOTIDE SEQUENCE [LARGE SCALE GENOMIC DNA]</scope>
    <source>
        <strain evidence="4 5">UMB0852</strain>
    </source>
</reference>
<evidence type="ECO:0000313" key="4">
    <source>
        <dbReference type="EMBL" id="PMC59162.1"/>
    </source>
</evidence>
<proteinExistence type="inferred from homology"/>
<dbReference type="SUPFAM" id="SSF101960">
    <property type="entry name" value="Stabilizer of iron transporter SufD"/>
    <property type="match status" value="1"/>
</dbReference>
<name>A0A1G8MEH4_9LACT</name>
<dbReference type="GO" id="GO:0016226">
    <property type="term" value="P:iron-sulfur cluster assembly"/>
    <property type="evidence" value="ECO:0007669"/>
    <property type="project" value="InterPro"/>
</dbReference>
<dbReference type="InterPro" id="IPR037284">
    <property type="entry name" value="SUF_FeS_clus_asmbl_SufBD_sf"/>
</dbReference>
<evidence type="ECO:0000313" key="5">
    <source>
        <dbReference type="Proteomes" id="UP000235682"/>
    </source>
</evidence>
<dbReference type="STRING" id="84521.SAMN04487994_103118"/>
<feature type="domain" description="SUF system FeS cluster assembly SufBD core" evidence="2">
    <location>
        <begin position="201"/>
        <end position="435"/>
    </location>
</feature>